<evidence type="ECO:0000256" key="1">
    <source>
        <dbReference type="SAM" id="MobiDB-lite"/>
    </source>
</evidence>
<gene>
    <name evidence="2" type="ORF">KMZ29_06740</name>
</gene>
<feature type="region of interest" description="Disordered" evidence="1">
    <location>
        <begin position="1"/>
        <end position="21"/>
    </location>
</feature>
<accession>A0A975NGY9</accession>
<proteinExistence type="predicted"/>
<dbReference type="Proteomes" id="UP000680839">
    <property type="component" value="Chromosome"/>
</dbReference>
<protein>
    <submittedName>
        <fullName evidence="2">Uncharacterized protein</fullName>
    </submittedName>
</protein>
<name>A0A975NGY9_9BRAD</name>
<reference evidence="2" key="1">
    <citation type="submission" date="2021-06" db="EMBL/GenBank/DDBJ databases">
        <title>Bradyrhizobium sp. S2-20-1 Genome sequencing.</title>
        <authorList>
            <person name="Jin L."/>
        </authorList>
    </citation>
    <scope>NUCLEOTIDE SEQUENCE</scope>
    <source>
        <strain evidence="2">S2-20-1</strain>
    </source>
</reference>
<sequence length="74" mass="8210">MATRERRLAEFNGNGEPPPDQPVQVLCEDHSGTYQLPFACRFIDGEWKNNESGGTVEATVVGWRLPAPGVRTRP</sequence>
<dbReference type="AlphaFoldDB" id="A0A975NGY9"/>
<evidence type="ECO:0000313" key="3">
    <source>
        <dbReference type="Proteomes" id="UP000680839"/>
    </source>
</evidence>
<dbReference type="RefSeq" id="WP_215622995.1">
    <property type="nucleotide sequence ID" value="NZ_CP076134.1"/>
</dbReference>
<dbReference type="EMBL" id="CP076134">
    <property type="protein sequence ID" value="QWG14366.1"/>
    <property type="molecule type" value="Genomic_DNA"/>
</dbReference>
<organism evidence="2 3">
    <name type="scientific">Bradyrhizobium sediminis</name>
    <dbReference type="NCBI Taxonomy" id="2840469"/>
    <lineage>
        <taxon>Bacteria</taxon>
        <taxon>Pseudomonadati</taxon>
        <taxon>Pseudomonadota</taxon>
        <taxon>Alphaproteobacteria</taxon>
        <taxon>Hyphomicrobiales</taxon>
        <taxon>Nitrobacteraceae</taxon>
        <taxon>Bradyrhizobium</taxon>
    </lineage>
</organism>
<evidence type="ECO:0000313" key="2">
    <source>
        <dbReference type="EMBL" id="QWG14366.1"/>
    </source>
</evidence>